<keyword evidence="4" id="KW-1185">Reference proteome</keyword>
<dbReference type="Pfam" id="PF13616">
    <property type="entry name" value="Rotamase_3"/>
    <property type="match status" value="1"/>
</dbReference>
<dbReference type="Proteomes" id="UP000220102">
    <property type="component" value="Unassembled WGS sequence"/>
</dbReference>
<keyword evidence="1" id="KW-0697">Rotamase</keyword>
<dbReference type="OrthoDB" id="9812372at2"/>
<dbReference type="SUPFAM" id="SSF109998">
    <property type="entry name" value="Triger factor/SurA peptide-binding domain-like"/>
    <property type="match status" value="1"/>
</dbReference>
<dbReference type="InterPro" id="IPR046357">
    <property type="entry name" value="PPIase_dom_sf"/>
</dbReference>
<organism evidence="3 4">
    <name type="scientific">Longibacter salinarum</name>
    <dbReference type="NCBI Taxonomy" id="1850348"/>
    <lineage>
        <taxon>Bacteria</taxon>
        <taxon>Pseudomonadati</taxon>
        <taxon>Rhodothermota</taxon>
        <taxon>Rhodothermia</taxon>
        <taxon>Rhodothermales</taxon>
        <taxon>Salisaetaceae</taxon>
        <taxon>Longibacter</taxon>
    </lineage>
</organism>
<dbReference type="SUPFAM" id="SSF54534">
    <property type="entry name" value="FKBP-like"/>
    <property type="match status" value="1"/>
</dbReference>
<dbReference type="PROSITE" id="PS50198">
    <property type="entry name" value="PPIC_PPIASE_2"/>
    <property type="match status" value="1"/>
</dbReference>
<dbReference type="PANTHER" id="PTHR47245">
    <property type="entry name" value="PEPTIDYLPROLYL ISOMERASE"/>
    <property type="match status" value="1"/>
</dbReference>
<protein>
    <recommendedName>
        <fullName evidence="2">PpiC domain-containing protein</fullName>
    </recommendedName>
</protein>
<evidence type="ECO:0000259" key="2">
    <source>
        <dbReference type="PROSITE" id="PS50198"/>
    </source>
</evidence>
<dbReference type="InterPro" id="IPR000297">
    <property type="entry name" value="PPIase_PpiC"/>
</dbReference>
<evidence type="ECO:0000256" key="1">
    <source>
        <dbReference type="PROSITE-ProRule" id="PRU00278"/>
    </source>
</evidence>
<dbReference type="InterPro" id="IPR027304">
    <property type="entry name" value="Trigger_fact/SurA_dom_sf"/>
</dbReference>
<accession>A0A2A8D018</accession>
<dbReference type="InterPro" id="IPR050245">
    <property type="entry name" value="PrsA_foldase"/>
</dbReference>
<dbReference type="InterPro" id="IPR023058">
    <property type="entry name" value="PPIase_PpiC_CS"/>
</dbReference>
<comment type="caution">
    <text evidence="3">The sequence shown here is derived from an EMBL/GenBank/DDBJ whole genome shotgun (WGS) entry which is preliminary data.</text>
</comment>
<sequence length="368" mass="40408">MDEKHRRARIVPREPTLIYLSTSTMTRSRCIFAALLGVLAILSVYPHSTFGQSPDPPVASDGDLPFQIGEPVADTSVALILTYNNATRTVSAESYEQSVQSMTRGRPIPSGQETAVHRQAVISQVVRMATTHADEIQSLDVDTAAVGEQFRQQRARFPDSTAFSDALSQAGMTEDSLRSMIASSLRMNAYRDTVAETVEAPPADSVESYAEEQGTVGARHILLQVEPGMSEENIDSLRTVAASLIDSVNAGADFARLAEEYSDGPSSSRGGDLGTFSRERMVKPFADAAFSMQDSSEVYPDPVRTEYGFHVIQLTEAPQPMEMEEARGALMEERVQTAFREEMERLMEDVMVRMNPDLVPLATSDLRK</sequence>
<gene>
    <name evidence="3" type="ORF">CRI94_04250</name>
</gene>
<dbReference type="PROSITE" id="PS01096">
    <property type="entry name" value="PPIC_PPIASE_1"/>
    <property type="match status" value="1"/>
</dbReference>
<proteinExistence type="predicted"/>
<dbReference type="Gene3D" id="3.10.50.40">
    <property type="match status" value="1"/>
</dbReference>
<keyword evidence="1" id="KW-0413">Isomerase</keyword>
<reference evidence="3 4" key="1">
    <citation type="submission" date="2017-10" db="EMBL/GenBank/DDBJ databases">
        <title>Draft genome of Longibacter Salinarum.</title>
        <authorList>
            <person name="Goh K.M."/>
            <person name="Shamsir M.S."/>
            <person name="Lim S.W."/>
        </authorList>
    </citation>
    <scope>NUCLEOTIDE SEQUENCE [LARGE SCALE GENOMIC DNA]</scope>
    <source>
        <strain evidence="3 4">KCTC 52045</strain>
    </source>
</reference>
<evidence type="ECO:0000313" key="3">
    <source>
        <dbReference type="EMBL" id="PEN14256.1"/>
    </source>
</evidence>
<dbReference type="GO" id="GO:0003755">
    <property type="term" value="F:peptidyl-prolyl cis-trans isomerase activity"/>
    <property type="evidence" value="ECO:0007669"/>
    <property type="project" value="UniProtKB-KW"/>
</dbReference>
<dbReference type="AlphaFoldDB" id="A0A2A8D018"/>
<dbReference type="EMBL" id="PDEQ01000002">
    <property type="protein sequence ID" value="PEN14256.1"/>
    <property type="molecule type" value="Genomic_DNA"/>
</dbReference>
<feature type="domain" description="PpiC" evidence="2">
    <location>
        <begin position="213"/>
        <end position="316"/>
    </location>
</feature>
<dbReference type="PANTHER" id="PTHR47245:SF2">
    <property type="entry name" value="PEPTIDYL-PROLYL CIS-TRANS ISOMERASE HP_0175-RELATED"/>
    <property type="match status" value="1"/>
</dbReference>
<evidence type="ECO:0000313" key="4">
    <source>
        <dbReference type="Proteomes" id="UP000220102"/>
    </source>
</evidence>
<name>A0A2A8D018_9BACT</name>